<keyword evidence="2" id="KW-1185">Reference proteome</keyword>
<reference evidence="1 2" key="1">
    <citation type="submission" date="2019-03" db="EMBL/GenBank/DDBJ databases">
        <title>Diversity of the mouse oral microbiome.</title>
        <authorList>
            <person name="Joseph S."/>
            <person name="Aduse-Opoku J."/>
            <person name="Curtis M."/>
            <person name="Wade W."/>
            <person name="Hashim A."/>
        </authorList>
    </citation>
    <scope>NUCLEOTIDE SEQUENCE [LARGE SCALE GENOMIC DNA]</scope>
    <source>
        <strain evidence="1 2">P1012</strain>
    </source>
</reference>
<protein>
    <submittedName>
        <fullName evidence="1">Uncharacterized protein</fullName>
    </submittedName>
</protein>
<dbReference type="EMBL" id="SPQB01000014">
    <property type="protein sequence ID" value="TFU33088.1"/>
    <property type="molecule type" value="Genomic_DNA"/>
</dbReference>
<accession>A0A4Y9FUV1</accession>
<sequence length="91" mass="9654">MTETTTTTGSGPVRLEGYVGQTELGQALGISSQKVGKLLVGLGLKDGKEPTPYALRIGASSEPMIGRHGADTCVYCLWKPEVVIPLLRKIL</sequence>
<name>A0A4Y9FUV1_9MICO</name>
<comment type="caution">
    <text evidence="1">The sequence shown here is derived from an EMBL/GenBank/DDBJ whole genome shotgun (WGS) entry which is preliminary data.</text>
</comment>
<organism evidence="1 2">
    <name type="scientific">Microbacterium paludicola</name>
    <dbReference type="NCBI Taxonomy" id="300019"/>
    <lineage>
        <taxon>Bacteria</taxon>
        <taxon>Bacillati</taxon>
        <taxon>Actinomycetota</taxon>
        <taxon>Actinomycetes</taxon>
        <taxon>Micrococcales</taxon>
        <taxon>Microbacteriaceae</taxon>
        <taxon>Microbacterium</taxon>
    </lineage>
</organism>
<evidence type="ECO:0000313" key="1">
    <source>
        <dbReference type="EMBL" id="TFU33088.1"/>
    </source>
</evidence>
<evidence type="ECO:0000313" key="2">
    <source>
        <dbReference type="Proteomes" id="UP000298358"/>
    </source>
</evidence>
<proteinExistence type="predicted"/>
<dbReference type="RefSeq" id="WP_135114266.1">
    <property type="nucleotide sequence ID" value="NZ_JADGLL010000014.1"/>
</dbReference>
<gene>
    <name evidence="1" type="ORF">E4U02_07685</name>
</gene>
<dbReference type="Proteomes" id="UP000298358">
    <property type="component" value="Unassembled WGS sequence"/>
</dbReference>
<dbReference type="AlphaFoldDB" id="A0A4Y9FUV1"/>